<dbReference type="AlphaFoldDB" id="A0A4Z1HTX7"/>
<organism evidence="1 2">
    <name type="scientific">Botryotinia narcissicola</name>
    <dbReference type="NCBI Taxonomy" id="278944"/>
    <lineage>
        <taxon>Eukaryota</taxon>
        <taxon>Fungi</taxon>
        <taxon>Dikarya</taxon>
        <taxon>Ascomycota</taxon>
        <taxon>Pezizomycotina</taxon>
        <taxon>Leotiomycetes</taxon>
        <taxon>Helotiales</taxon>
        <taxon>Sclerotiniaceae</taxon>
        <taxon>Botryotinia</taxon>
    </lineage>
</organism>
<dbReference type="PANTHER" id="PTHR14187:SF82">
    <property type="entry name" value="FAMILY CHAPERONE, PUTATIVE (AFU_ORTHOLOGUE AFUA_7G08575)-RELATED"/>
    <property type="match status" value="1"/>
</dbReference>
<proteinExistence type="predicted"/>
<accession>A0A4Z1HTX7</accession>
<sequence>MRRNEEEGETLFLDVSSDFLAIVDSAGSRTTSSSARTKTLIAMDNRIKLDKPAGGVIPHPSDQFMYESDDQIVIAIDFGTTFTGAAYAFLDDENPRVVGVDIWPGLTEKQPKIPTILSYNGSGGSFTWGAQAHHGRMIRGIKLLLDPTQAMPSYVPAWILKSNLERLGKPSVGVAADFIRTIYEYAARKAGFYPVTLVKEPEAAALYALTEFKERGLANGDAFVICDSGGGTVDLISYEIVQLDPRLELKELVPGTGCMAGSLNLNNRFQEKVKELVGEAQFNDPMNSRGFRFAWEQFETSVKRDFLGLGDRANYLHFLGAKLKDDEPKGLENNCWIMKSAGLKEIFDPIIADIKVKVHEQVQEVMKKRLSENHPKAEKIKAILLVGGFGSSKYLKSQLVLDHPAIQVIQPHDAWSAIVMGAVLTRLPQKVMVVSAQATRHYGVSAHRTYDDVEYIGYPKFMNAYGKWKTSRMTWYIERGEDLQRPQKIKFWFYRILHKLSDETLTFKETLHHYELVDAPVRPGPTVAVNCSLKVDLRGVDRTTIRKKIDRFGDQCWDVHFDLVVTINSAIMIFSLEYNGEEIGSVEAKYD</sequence>
<dbReference type="EMBL" id="PQXJ01000321">
    <property type="protein sequence ID" value="TGO52526.1"/>
    <property type="molecule type" value="Genomic_DNA"/>
</dbReference>
<gene>
    <name evidence="1" type="ORF">BOTNAR_0321g00070</name>
</gene>
<dbReference type="PANTHER" id="PTHR14187">
    <property type="entry name" value="ALPHA KINASE/ELONGATION FACTOR 2 KINASE"/>
    <property type="match status" value="1"/>
</dbReference>
<reference evidence="1 2" key="1">
    <citation type="submission" date="2017-12" db="EMBL/GenBank/DDBJ databases">
        <title>Comparative genomics of Botrytis spp.</title>
        <authorList>
            <person name="Valero-Jimenez C.A."/>
            <person name="Tapia P."/>
            <person name="Veloso J."/>
            <person name="Silva-Moreno E."/>
            <person name="Staats M."/>
            <person name="Valdes J.H."/>
            <person name="Van Kan J.A.L."/>
        </authorList>
    </citation>
    <scope>NUCLEOTIDE SEQUENCE [LARGE SCALE GENOMIC DNA]</scope>
    <source>
        <strain evidence="1 2">MUCL2120</strain>
    </source>
</reference>
<comment type="caution">
    <text evidence="1">The sequence shown here is derived from an EMBL/GenBank/DDBJ whole genome shotgun (WGS) entry which is preliminary data.</text>
</comment>
<keyword evidence="2" id="KW-1185">Reference proteome</keyword>
<protein>
    <submittedName>
        <fullName evidence="1">Uncharacterized protein</fullName>
    </submittedName>
</protein>
<dbReference type="SUPFAM" id="SSF53067">
    <property type="entry name" value="Actin-like ATPase domain"/>
    <property type="match status" value="2"/>
</dbReference>
<dbReference type="Gene3D" id="3.90.640.10">
    <property type="entry name" value="Actin, Chain A, domain 4"/>
    <property type="match status" value="1"/>
</dbReference>
<dbReference type="Gene3D" id="3.30.420.40">
    <property type="match status" value="3"/>
</dbReference>
<dbReference type="InterPro" id="IPR043129">
    <property type="entry name" value="ATPase_NBD"/>
</dbReference>
<dbReference type="Proteomes" id="UP000297452">
    <property type="component" value="Unassembled WGS sequence"/>
</dbReference>
<evidence type="ECO:0000313" key="2">
    <source>
        <dbReference type="Proteomes" id="UP000297452"/>
    </source>
</evidence>
<dbReference type="STRING" id="278944.A0A4Z1HTX7"/>
<evidence type="ECO:0000313" key="1">
    <source>
        <dbReference type="EMBL" id="TGO52526.1"/>
    </source>
</evidence>
<dbReference type="OrthoDB" id="5332281at2759"/>
<dbReference type="CDD" id="cd10170">
    <property type="entry name" value="ASKHA_NBD_HSP70"/>
    <property type="match status" value="1"/>
</dbReference>
<name>A0A4Z1HTX7_9HELO</name>